<feature type="domain" description="Major facilitator superfamily (MFS) profile" evidence="9">
    <location>
        <begin position="162"/>
        <end position="554"/>
    </location>
</feature>
<feature type="transmembrane region" description="Helical" evidence="8">
    <location>
        <begin position="405"/>
        <end position="430"/>
    </location>
</feature>
<feature type="transmembrane region" description="Helical" evidence="8">
    <location>
        <begin position="521"/>
        <end position="547"/>
    </location>
</feature>
<feature type="transmembrane region" description="Helical" evidence="8">
    <location>
        <begin position="436"/>
        <end position="454"/>
    </location>
</feature>
<feature type="transmembrane region" description="Helical" evidence="8">
    <location>
        <begin position="164"/>
        <end position="187"/>
    </location>
</feature>
<evidence type="ECO:0000256" key="6">
    <source>
        <dbReference type="ARBA" id="ARBA00023136"/>
    </source>
</evidence>
<organism evidence="10">
    <name type="scientific">Caldilineaceae bacterium SB0662_bin_9</name>
    <dbReference type="NCBI Taxonomy" id="2605258"/>
    <lineage>
        <taxon>Bacteria</taxon>
        <taxon>Bacillati</taxon>
        <taxon>Chloroflexota</taxon>
        <taxon>Caldilineae</taxon>
        <taxon>Caldilineales</taxon>
        <taxon>Caldilineaceae</taxon>
    </lineage>
</organism>
<dbReference type="InterPro" id="IPR011701">
    <property type="entry name" value="MFS"/>
</dbReference>
<dbReference type="InterPro" id="IPR020846">
    <property type="entry name" value="MFS_dom"/>
</dbReference>
<feature type="transmembrane region" description="Helical" evidence="8">
    <location>
        <begin position="371"/>
        <end position="393"/>
    </location>
</feature>
<dbReference type="EMBL" id="VXPY01000069">
    <property type="protein sequence ID" value="MYD90583.1"/>
    <property type="molecule type" value="Genomic_DNA"/>
</dbReference>
<dbReference type="PRINTS" id="PR01035">
    <property type="entry name" value="TCRTETA"/>
</dbReference>
<evidence type="ECO:0000256" key="7">
    <source>
        <dbReference type="SAM" id="MobiDB-lite"/>
    </source>
</evidence>
<evidence type="ECO:0000313" key="10">
    <source>
        <dbReference type="EMBL" id="MYD90583.1"/>
    </source>
</evidence>
<name>A0A6B1DV80_9CHLR</name>
<feature type="transmembrane region" description="Helical" evidence="8">
    <location>
        <begin position="466"/>
        <end position="488"/>
    </location>
</feature>
<dbReference type="Gene3D" id="1.20.1250.20">
    <property type="entry name" value="MFS general substrate transporter like domains"/>
    <property type="match status" value="1"/>
</dbReference>
<keyword evidence="3" id="KW-1003">Cell membrane</keyword>
<evidence type="ECO:0000256" key="4">
    <source>
        <dbReference type="ARBA" id="ARBA00022692"/>
    </source>
</evidence>
<evidence type="ECO:0000259" key="9">
    <source>
        <dbReference type="PROSITE" id="PS50850"/>
    </source>
</evidence>
<dbReference type="PANTHER" id="PTHR43414:SF6">
    <property type="entry name" value="MULTIDRUG RESISTANCE PROTEIN MDTG"/>
    <property type="match status" value="1"/>
</dbReference>
<comment type="subcellular location">
    <subcellularLocation>
        <location evidence="1">Cell membrane</location>
        <topology evidence="1">Multi-pass membrane protein</topology>
    </subcellularLocation>
</comment>
<reference evidence="10" key="1">
    <citation type="submission" date="2019-09" db="EMBL/GenBank/DDBJ databases">
        <title>Characterisation of the sponge microbiome using genome-centric metagenomics.</title>
        <authorList>
            <person name="Engelberts J.P."/>
            <person name="Robbins S.J."/>
            <person name="De Goeij J.M."/>
            <person name="Aranda M."/>
            <person name="Bell S.C."/>
            <person name="Webster N.S."/>
        </authorList>
    </citation>
    <scope>NUCLEOTIDE SEQUENCE</scope>
    <source>
        <strain evidence="10">SB0662_bin_9</strain>
    </source>
</reference>
<feature type="region of interest" description="Disordered" evidence="7">
    <location>
        <begin position="74"/>
        <end position="98"/>
    </location>
</feature>
<dbReference type="GO" id="GO:0022857">
    <property type="term" value="F:transmembrane transporter activity"/>
    <property type="evidence" value="ECO:0007669"/>
    <property type="project" value="InterPro"/>
</dbReference>
<evidence type="ECO:0000256" key="1">
    <source>
        <dbReference type="ARBA" id="ARBA00004651"/>
    </source>
</evidence>
<keyword evidence="4 8" id="KW-0812">Transmembrane</keyword>
<dbReference type="PANTHER" id="PTHR43414">
    <property type="entry name" value="MULTIDRUG RESISTANCE PROTEIN MDTG"/>
    <property type="match status" value="1"/>
</dbReference>
<dbReference type="AlphaFoldDB" id="A0A6B1DV80"/>
<sequence length="557" mass="58749">MDRHWIQRRIGSVGALDVPSPGRTGGRLAGGPDGPPANLDAGGGNHLDFAGMRGVRPRPVGGCRRCGCNAGVQRLADGGGSRDGRPHPFPAGRPPHHGRLCVPRRPGCGRGANPESDLVSAIPNPTPVLRLCRRSVSALHRICSQLLGAPRGEPLMHPWRRRTLIICAAQFLTSLGFTIVMPFLPLFMQELNTSLPIDITLWVGLVMGAQGLTMMVVSPIWGMVGDRFGRRLMILRATVVGGLVMTSMAFVASVEQLFVLRLAQGLTTGVVSASSSYISSDVPSGFRGQALGWVSTARLSGFAAGPVVGGIVSDLLGYRASFWLNGGFMIASGFLVLFLLPEQRAANPVRGLRTPFVRLFNLLQRPNVASLYSFVFLTHLAVTFITPFASLYLTQLNRSFGQFEVPVATAAGTVFGLHAVTGALGALILGRLTDHYGGRLVLLSCAVVSAFLFVPQGFTTHLWQQTLLYSAVGFAMGGIYPAVGALLASVSADGQQGAVFGLENSTRSAARTVAPALSAAVAWQLGLSAVYVVTGAVFALLAVVAAARRGPDPQGRI</sequence>
<gene>
    <name evidence="10" type="ORF">F4Y08_09655</name>
</gene>
<keyword evidence="2" id="KW-0813">Transport</keyword>
<feature type="transmembrane region" description="Helical" evidence="8">
    <location>
        <begin position="322"/>
        <end position="340"/>
    </location>
</feature>
<dbReference type="PROSITE" id="PS50850">
    <property type="entry name" value="MFS"/>
    <property type="match status" value="1"/>
</dbReference>
<keyword evidence="5 8" id="KW-1133">Transmembrane helix</keyword>
<dbReference type="GO" id="GO:0005886">
    <property type="term" value="C:plasma membrane"/>
    <property type="evidence" value="ECO:0007669"/>
    <property type="project" value="UniProtKB-SubCell"/>
</dbReference>
<protein>
    <submittedName>
        <fullName evidence="10">Multidrug efflux MFS transporter</fullName>
    </submittedName>
</protein>
<feature type="transmembrane region" description="Helical" evidence="8">
    <location>
        <begin position="233"/>
        <end position="252"/>
    </location>
</feature>
<keyword evidence="6 8" id="KW-0472">Membrane</keyword>
<feature type="transmembrane region" description="Helical" evidence="8">
    <location>
        <begin position="199"/>
        <end position="221"/>
    </location>
</feature>
<feature type="compositionally biased region" description="Gly residues" evidence="7">
    <location>
        <begin position="23"/>
        <end position="32"/>
    </location>
</feature>
<feature type="region of interest" description="Disordered" evidence="7">
    <location>
        <begin position="14"/>
        <end position="45"/>
    </location>
</feature>
<evidence type="ECO:0000256" key="2">
    <source>
        <dbReference type="ARBA" id="ARBA00022448"/>
    </source>
</evidence>
<proteinExistence type="predicted"/>
<dbReference type="Pfam" id="PF07690">
    <property type="entry name" value="MFS_1"/>
    <property type="match status" value="1"/>
</dbReference>
<dbReference type="InterPro" id="IPR036259">
    <property type="entry name" value="MFS_trans_sf"/>
</dbReference>
<evidence type="ECO:0000256" key="3">
    <source>
        <dbReference type="ARBA" id="ARBA00022475"/>
    </source>
</evidence>
<accession>A0A6B1DV80</accession>
<comment type="caution">
    <text evidence="10">The sequence shown here is derived from an EMBL/GenBank/DDBJ whole genome shotgun (WGS) entry which is preliminary data.</text>
</comment>
<evidence type="ECO:0000256" key="5">
    <source>
        <dbReference type="ARBA" id="ARBA00022989"/>
    </source>
</evidence>
<dbReference type="SUPFAM" id="SSF103473">
    <property type="entry name" value="MFS general substrate transporter"/>
    <property type="match status" value="1"/>
</dbReference>
<dbReference type="InterPro" id="IPR001958">
    <property type="entry name" value="Tet-R_TetA/multi-R_MdtG-like"/>
</dbReference>
<evidence type="ECO:0000256" key="8">
    <source>
        <dbReference type="SAM" id="Phobius"/>
    </source>
</evidence>